<organism evidence="2 3">
    <name type="scientific">Salmonella paratyphi A (strain ATCC 9150 / SARB42)</name>
    <dbReference type="NCBI Taxonomy" id="295319"/>
    <lineage>
        <taxon>Bacteria</taxon>
        <taxon>Pseudomonadati</taxon>
        <taxon>Pseudomonadota</taxon>
        <taxon>Gammaproteobacteria</taxon>
        <taxon>Enterobacterales</taxon>
        <taxon>Enterobacteriaceae</taxon>
        <taxon>Salmonella</taxon>
    </lineage>
</organism>
<dbReference type="EMBL" id="CP000026">
    <property type="protein sequence ID" value="AAV76773.1"/>
    <property type="molecule type" value="Genomic_DNA"/>
</dbReference>
<accession>A0A0H2WMR2</accession>
<dbReference type="SUPFAM" id="SSF53448">
    <property type="entry name" value="Nucleotide-diphospho-sugar transferases"/>
    <property type="match status" value="1"/>
</dbReference>
<dbReference type="Proteomes" id="UP000008185">
    <property type="component" value="Chromosome"/>
</dbReference>
<dbReference type="RefSeq" id="WP_011233007.1">
    <property type="nucleotide sequence ID" value="NC_006511.1"/>
</dbReference>
<name>A0A0H2WMR2_SALPA</name>
<evidence type="ECO:0000259" key="1">
    <source>
        <dbReference type="Pfam" id="PF00535"/>
    </source>
</evidence>
<dbReference type="GO" id="GO:0016758">
    <property type="term" value="F:hexosyltransferase activity"/>
    <property type="evidence" value="ECO:0007669"/>
    <property type="project" value="UniProtKB-ARBA"/>
</dbReference>
<keyword evidence="2" id="KW-0808">Transferase</keyword>
<reference evidence="2 3" key="1">
    <citation type="journal article" date="2004" name="Nat. Genet.">
        <title>Comparison of genome degradation in Paratyphi A and Typhi, human-restricted serovars of Salmonella enterica that cause typhoid.</title>
        <authorList>
            <person name="McClelland M."/>
            <person name="Sanderson K.E."/>
            <person name="Clifton S.W."/>
            <person name="Latreille P."/>
            <person name="Porwollik S."/>
            <person name="Sabo A."/>
            <person name="Meyer R."/>
            <person name="Bieri T."/>
            <person name="Ozersky P."/>
            <person name="McLellan M."/>
            <person name="Harkins C.R."/>
            <person name="Wang C."/>
            <person name="Nguyen C."/>
            <person name="Berghoff A."/>
            <person name="Elliott G."/>
            <person name="Kohlberg S."/>
            <person name="Strong C."/>
            <person name="Du F."/>
            <person name="Carter J."/>
            <person name="Kremizki C."/>
            <person name="Layman D."/>
            <person name="Leonard S."/>
            <person name="Sun H."/>
            <person name="Fulton L."/>
            <person name="Nash W."/>
            <person name="Miner T."/>
            <person name="Minx P."/>
            <person name="Delehaunty K."/>
            <person name="Fronick C."/>
            <person name="Magrini V."/>
            <person name="Nhan M."/>
            <person name="Warren W."/>
            <person name="Florea L."/>
            <person name="Spieth J."/>
            <person name="Wilson R.K."/>
        </authorList>
    </citation>
    <scope>NUCLEOTIDE SEQUENCE [LARGE SCALE GENOMIC DNA]</scope>
    <source>
        <strain evidence="3">ATCC 9150 / SARB42</strain>
    </source>
</reference>
<dbReference type="AlphaFoldDB" id="A0A0H2WMR2"/>
<dbReference type="PANTHER" id="PTHR22916">
    <property type="entry name" value="GLYCOSYLTRANSFERASE"/>
    <property type="match status" value="1"/>
</dbReference>
<dbReference type="HOGENOM" id="CLU_067064_0_0_6"/>
<dbReference type="KEGG" id="spt:SPA0780"/>
<evidence type="ECO:0000313" key="3">
    <source>
        <dbReference type="Proteomes" id="UP000008185"/>
    </source>
</evidence>
<sequence>MKVSFCIPTYNRVKFIEDLLESINNQSSHSLIVEVCISDNASTDGTEESINIWRDRFNFPILYQRHNENIGPDRNYLSAVNMGTGDYCWIFGSDDILTKNSLALMEDKLAAGSDIYLCDRRELDISMTKISNPHRRWLNGGSRLFSFSNEADLIEYFSKCNSVGGLFSYLSSIIVKRNKWSDILFDESYIGTAYAHVYILLRIINNMNSTLQYISLPLVDCRGGNDTFESNGKARRIKIDFIGYLKLREDFYNNNTKIYISFGRVLTKERPWFYTSLAMACYGDSTDRAELASFYKKLGYPKIATNLIFCLKGLASYTKKIKLAKMVIKKIFS</sequence>
<dbReference type="Gene3D" id="3.90.550.10">
    <property type="entry name" value="Spore Coat Polysaccharide Biosynthesis Protein SpsA, Chain A"/>
    <property type="match status" value="1"/>
</dbReference>
<feature type="domain" description="Glycosyltransferase 2-like" evidence="1">
    <location>
        <begin position="4"/>
        <end position="142"/>
    </location>
</feature>
<dbReference type="InterPro" id="IPR001173">
    <property type="entry name" value="Glyco_trans_2-like"/>
</dbReference>
<dbReference type="InterPro" id="IPR029044">
    <property type="entry name" value="Nucleotide-diphossugar_trans"/>
</dbReference>
<evidence type="ECO:0000313" key="2">
    <source>
        <dbReference type="EMBL" id="AAV76773.1"/>
    </source>
</evidence>
<proteinExistence type="predicted"/>
<dbReference type="PANTHER" id="PTHR22916:SF3">
    <property type="entry name" value="UDP-GLCNAC:BETAGAL BETA-1,3-N-ACETYLGLUCOSAMINYLTRANSFERASE-LIKE PROTEIN 1"/>
    <property type="match status" value="1"/>
</dbReference>
<dbReference type="Pfam" id="PF00535">
    <property type="entry name" value="Glycos_transf_2"/>
    <property type="match status" value="1"/>
</dbReference>
<protein>
    <submittedName>
        <fullName evidence="2">Glycosyl transferase</fullName>
    </submittedName>
</protein>
<gene>
    <name evidence="2" type="primary">rfbV</name>
    <name evidence="2" type="ordered locus">SPA0780</name>
</gene>